<keyword evidence="3" id="KW-0808">Transferase</keyword>
<dbReference type="Pfam" id="PF00899">
    <property type="entry name" value="ThiF"/>
    <property type="match status" value="1"/>
</dbReference>
<gene>
    <name evidence="3" type="ORF">SAMN05660330_00715</name>
</gene>
<dbReference type="PANTHER" id="PTHR43267:SF1">
    <property type="entry name" value="TRNA THREONYLCARBAMOYLADENOSINE DEHYDRATASE"/>
    <property type="match status" value="1"/>
</dbReference>
<dbReference type="Proteomes" id="UP000199073">
    <property type="component" value="Unassembled WGS sequence"/>
</dbReference>
<dbReference type="GO" id="GO:0061503">
    <property type="term" value="F:tRNA threonylcarbamoyladenosine dehydratase"/>
    <property type="evidence" value="ECO:0007669"/>
    <property type="project" value="TreeGrafter"/>
</dbReference>
<keyword evidence="3" id="KW-0548">Nucleotidyltransferase</keyword>
<evidence type="ECO:0000256" key="1">
    <source>
        <dbReference type="SAM" id="MobiDB-lite"/>
    </source>
</evidence>
<dbReference type="InterPro" id="IPR035985">
    <property type="entry name" value="Ubiquitin-activating_enz"/>
</dbReference>
<dbReference type="Gene3D" id="3.40.50.720">
    <property type="entry name" value="NAD(P)-binding Rossmann-like Domain"/>
    <property type="match status" value="1"/>
</dbReference>
<protein>
    <submittedName>
        <fullName evidence="3">Molybdopterin or thiamine biosynthesis adenylyltransferase</fullName>
    </submittedName>
</protein>
<dbReference type="EMBL" id="FNJI01000004">
    <property type="protein sequence ID" value="SDO64906.1"/>
    <property type="molecule type" value="Genomic_DNA"/>
</dbReference>
<evidence type="ECO:0000259" key="2">
    <source>
        <dbReference type="Pfam" id="PF00899"/>
    </source>
</evidence>
<dbReference type="InterPro" id="IPR045886">
    <property type="entry name" value="ThiF/MoeB/HesA"/>
</dbReference>
<feature type="compositionally biased region" description="Basic and acidic residues" evidence="1">
    <location>
        <begin position="10"/>
        <end position="22"/>
    </location>
</feature>
<dbReference type="GO" id="GO:0061504">
    <property type="term" value="P:cyclic threonylcarbamoyladenosine biosynthetic process"/>
    <property type="evidence" value="ECO:0007669"/>
    <property type="project" value="TreeGrafter"/>
</dbReference>
<evidence type="ECO:0000313" key="3">
    <source>
        <dbReference type="EMBL" id="SDO64906.1"/>
    </source>
</evidence>
<dbReference type="OrthoDB" id="9804286at2"/>
<organism evidence="3 4">
    <name type="scientific">Desulforhopalus singaporensis</name>
    <dbReference type="NCBI Taxonomy" id="91360"/>
    <lineage>
        <taxon>Bacteria</taxon>
        <taxon>Pseudomonadati</taxon>
        <taxon>Thermodesulfobacteriota</taxon>
        <taxon>Desulfobulbia</taxon>
        <taxon>Desulfobulbales</taxon>
        <taxon>Desulfocapsaceae</taxon>
        <taxon>Desulforhopalus</taxon>
    </lineage>
</organism>
<dbReference type="InterPro" id="IPR000594">
    <property type="entry name" value="ThiF_NAD_FAD-bd"/>
</dbReference>
<dbReference type="AlphaFoldDB" id="A0A1H0LA17"/>
<sequence length="293" mass="31647">MKSNQTLKLLNEKATQRTRPDQSRYTAISLEDARHIAAATEQSLFRVEQIGLEDSILPERYSRNQKALSCKQQLQLHMSKIAIIGLGGLGGAVTEILARIGVGNITLVDGDCFDESNLNRQLLSSSEFLGIAKAKVAAQRVKAINPAVRVTSHETFFTAKNGGELLGDSQLAIDCLDTIRDRFILEECCRELSIPMVSAAIGGTCGQATVVFPTDQGLQAIYGKKEDAPSRGIEASLGTLPFAAVYMAAVECAETVSLLLDKKSQLRNSLLVTDIKDHTAEIFHFPPPAGSST</sequence>
<dbReference type="PANTHER" id="PTHR43267">
    <property type="entry name" value="TRNA THREONYLCARBAMOYLADENOSINE DEHYDRATASE"/>
    <property type="match status" value="1"/>
</dbReference>
<proteinExistence type="predicted"/>
<dbReference type="GO" id="GO:0008641">
    <property type="term" value="F:ubiquitin-like modifier activating enzyme activity"/>
    <property type="evidence" value="ECO:0007669"/>
    <property type="project" value="InterPro"/>
</dbReference>
<reference evidence="3 4" key="1">
    <citation type="submission" date="2016-10" db="EMBL/GenBank/DDBJ databases">
        <authorList>
            <person name="de Groot N.N."/>
        </authorList>
    </citation>
    <scope>NUCLEOTIDE SEQUENCE [LARGE SCALE GENOMIC DNA]</scope>
    <source>
        <strain evidence="3 4">DSM 12130</strain>
    </source>
</reference>
<accession>A0A1H0LA17</accession>
<name>A0A1H0LA17_9BACT</name>
<dbReference type="SUPFAM" id="SSF69572">
    <property type="entry name" value="Activating enzymes of the ubiquitin-like proteins"/>
    <property type="match status" value="1"/>
</dbReference>
<dbReference type="GO" id="GO:0016779">
    <property type="term" value="F:nucleotidyltransferase activity"/>
    <property type="evidence" value="ECO:0007669"/>
    <property type="project" value="UniProtKB-KW"/>
</dbReference>
<keyword evidence="4" id="KW-1185">Reference proteome</keyword>
<dbReference type="STRING" id="91360.SAMN05660330_00715"/>
<feature type="domain" description="THIF-type NAD/FAD binding fold" evidence="2">
    <location>
        <begin position="61"/>
        <end position="284"/>
    </location>
</feature>
<feature type="region of interest" description="Disordered" evidence="1">
    <location>
        <begin position="1"/>
        <end position="22"/>
    </location>
</feature>
<evidence type="ECO:0000313" key="4">
    <source>
        <dbReference type="Proteomes" id="UP000199073"/>
    </source>
</evidence>
<dbReference type="RefSeq" id="WP_092219861.1">
    <property type="nucleotide sequence ID" value="NZ_FNJI01000004.1"/>
</dbReference>